<gene>
    <name evidence="1" type="ORF">QPX42_02715</name>
</gene>
<evidence type="ECO:0000313" key="1">
    <source>
        <dbReference type="EMBL" id="MDK4306467.1"/>
    </source>
</evidence>
<dbReference type="EMBL" id="JASNVH010000003">
    <property type="protein sequence ID" value="MDK4306467.1"/>
    <property type="molecule type" value="Genomic_DNA"/>
</dbReference>
<accession>A0AAP4BPH9</accession>
<comment type="caution">
    <text evidence="1">The sequence shown here is derived from an EMBL/GenBank/DDBJ whole genome shotgun (WGS) entry which is preliminary data.</text>
</comment>
<dbReference type="Proteomes" id="UP001224412">
    <property type="component" value="Unassembled WGS sequence"/>
</dbReference>
<reference evidence="1" key="1">
    <citation type="submission" date="2023-05" db="EMBL/GenBank/DDBJ databases">
        <title>Metabolic capabilities are highly conserved among human nasal-associated Corynebacterium species in pangenomic analyses.</title>
        <authorList>
            <person name="Tran T.H."/>
            <person name="Roberts A.Q."/>
            <person name="Escapa I.F."/>
            <person name="Gao W."/>
            <person name="Conlan S."/>
            <person name="Kong H."/>
            <person name="Segre J.A."/>
            <person name="Kelly M.S."/>
            <person name="Lemon K.P."/>
        </authorList>
    </citation>
    <scope>NUCLEOTIDE SEQUENCE</scope>
    <source>
        <strain evidence="1">KPL2773</strain>
    </source>
</reference>
<name>A0AAP4BPH9_9CORY</name>
<dbReference type="RefSeq" id="WP_242722518.1">
    <property type="nucleotide sequence ID" value="NZ_CP051667.1"/>
</dbReference>
<proteinExistence type="predicted"/>
<dbReference type="NCBIfam" id="TIGR03089">
    <property type="entry name" value="TIGR03089 family protein"/>
    <property type="match status" value="1"/>
</dbReference>
<dbReference type="AlphaFoldDB" id="A0AAP4BPH9"/>
<organism evidence="1 2">
    <name type="scientific">Corynebacterium pseudodiphtheriticum</name>
    <dbReference type="NCBI Taxonomy" id="37637"/>
    <lineage>
        <taxon>Bacteria</taxon>
        <taxon>Bacillati</taxon>
        <taxon>Actinomycetota</taxon>
        <taxon>Actinomycetes</taxon>
        <taxon>Mycobacteriales</taxon>
        <taxon>Corynebacteriaceae</taxon>
        <taxon>Corynebacterium</taxon>
    </lineage>
</organism>
<protein>
    <submittedName>
        <fullName evidence="1">TIGR03089 family protein</fullName>
    </submittedName>
</protein>
<sequence length="240" mass="25686">MDMLSHLLADDPASPRLTVYNEADDTRMDFSAQTTENWASKIANFLREELDLDESSVILCDLPVSWHTAMIALGALAAGISVRFATDDTAADHAAADTTTDSVTNSDADSGAEPAVFFTSAEKVAEYAHHGDVVVVTNDPFGRGLEEMGEPVPEGAIDFGPTVRFYGDFYPGPTRPLAEIVRPTSDAQRLLSTGWTDWDSFTRQVLSPLAAGGSAVVVAGMASTDRLAEIAENEKITARD</sequence>
<evidence type="ECO:0000313" key="2">
    <source>
        <dbReference type="Proteomes" id="UP001224412"/>
    </source>
</evidence>
<dbReference type="InterPro" id="IPR017523">
    <property type="entry name" value="Rv3268"/>
</dbReference>
<dbReference type="SUPFAM" id="SSF56801">
    <property type="entry name" value="Acetyl-CoA synthetase-like"/>
    <property type="match status" value="1"/>
</dbReference>